<dbReference type="Proteomes" id="UP000536262">
    <property type="component" value="Unassembled WGS sequence"/>
</dbReference>
<keyword evidence="3" id="KW-0862">Zinc</keyword>
<proteinExistence type="inferred from homology"/>
<dbReference type="PANTHER" id="PTHR33337:SF40">
    <property type="entry name" value="CENP-V_GFA DOMAIN-CONTAINING PROTEIN-RELATED"/>
    <property type="match status" value="1"/>
</dbReference>
<dbReference type="RefSeq" id="WP_184697491.1">
    <property type="nucleotide sequence ID" value="NZ_BAABEG010000001.1"/>
</dbReference>
<dbReference type="InterPro" id="IPR006913">
    <property type="entry name" value="CENP-V/GFA"/>
</dbReference>
<organism evidence="6 7">
    <name type="scientific">Aminobacter aganoensis</name>
    <dbReference type="NCBI Taxonomy" id="83264"/>
    <lineage>
        <taxon>Bacteria</taxon>
        <taxon>Pseudomonadati</taxon>
        <taxon>Pseudomonadota</taxon>
        <taxon>Alphaproteobacteria</taxon>
        <taxon>Hyphomicrobiales</taxon>
        <taxon>Phyllobacteriaceae</taxon>
        <taxon>Aminobacter</taxon>
    </lineage>
</organism>
<protein>
    <recommendedName>
        <fullName evidence="5">CENP-V/GFA domain-containing protein</fullName>
    </recommendedName>
</protein>
<evidence type="ECO:0000256" key="3">
    <source>
        <dbReference type="ARBA" id="ARBA00022833"/>
    </source>
</evidence>
<name>A0A7X0F3X5_9HYPH</name>
<keyword evidence="2" id="KW-0479">Metal-binding</keyword>
<dbReference type="GO" id="GO:0016846">
    <property type="term" value="F:carbon-sulfur lyase activity"/>
    <property type="evidence" value="ECO:0007669"/>
    <property type="project" value="InterPro"/>
</dbReference>
<evidence type="ECO:0000256" key="4">
    <source>
        <dbReference type="ARBA" id="ARBA00023239"/>
    </source>
</evidence>
<gene>
    <name evidence="6" type="ORF">GGR00_000391</name>
</gene>
<dbReference type="Pfam" id="PF04828">
    <property type="entry name" value="GFA"/>
    <property type="match status" value="1"/>
</dbReference>
<sequence>MDKPNKGSCLCGGVRFTTTGPLRGVVYCHCTQCRKQSGHYYAATSVADDELEIEGSEHITWYAASDFARRGFCSCCGSLLFWKAHSEPDISIMAGLFDDPNGLAGSCHIFVGQKAGHYDIDDGLPQYERSSPDFVVAEE</sequence>
<comment type="similarity">
    <text evidence="1">Belongs to the Gfa family.</text>
</comment>
<evidence type="ECO:0000259" key="5">
    <source>
        <dbReference type="PROSITE" id="PS51891"/>
    </source>
</evidence>
<dbReference type="InterPro" id="IPR011057">
    <property type="entry name" value="Mss4-like_sf"/>
</dbReference>
<dbReference type="PANTHER" id="PTHR33337">
    <property type="entry name" value="GFA DOMAIN-CONTAINING PROTEIN"/>
    <property type="match status" value="1"/>
</dbReference>
<dbReference type="AlphaFoldDB" id="A0A7X0F3X5"/>
<dbReference type="EMBL" id="JACHOU010000001">
    <property type="protein sequence ID" value="MBB6352639.1"/>
    <property type="molecule type" value="Genomic_DNA"/>
</dbReference>
<dbReference type="PROSITE" id="PS51891">
    <property type="entry name" value="CENP_V_GFA"/>
    <property type="match status" value="1"/>
</dbReference>
<evidence type="ECO:0000256" key="1">
    <source>
        <dbReference type="ARBA" id="ARBA00005495"/>
    </source>
</evidence>
<comment type="caution">
    <text evidence="6">The sequence shown here is derived from an EMBL/GenBank/DDBJ whole genome shotgun (WGS) entry which is preliminary data.</text>
</comment>
<dbReference type="SUPFAM" id="SSF51316">
    <property type="entry name" value="Mss4-like"/>
    <property type="match status" value="1"/>
</dbReference>
<reference evidence="6 7" key="1">
    <citation type="submission" date="2020-08" db="EMBL/GenBank/DDBJ databases">
        <title>Genomic Encyclopedia of Type Strains, Phase IV (KMG-IV): sequencing the most valuable type-strain genomes for metagenomic binning, comparative biology and taxonomic classification.</title>
        <authorList>
            <person name="Goeker M."/>
        </authorList>
    </citation>
    <scope>NUCLEOTIDE SEQUENCE [LARGE SCALE GENOMIC DNA]</scope>
    <source>
        <strain evidence="6 7">DSM 7051</strain>
    </source>
</reference>
<keyword evidence="4" id="KW-0456">Lyase</keyword>
<accession>A0A7X0F3X5</accession>
<feature type="domain" description="CENP-V/GFA" evidence="5">
    <location>
        <begin position="5"/>
        <end position="119"/>
    </location>
</feature>
<evidence type="ECO:0000256" key="2">
    <source>
        <dbReference type="ARBA" id="ARBA00022723"/>
    </source>
</evidence>
<evidence type="ECO:0000313" key="7">
    <source>
        <dbReference type="Proteomes" id="UP000536262"/>
    </source>
</evidence>
<dbReference type="Gene3D" id="3.90.1590.10">
    <property type="entry name" value="glutathione-dependent formaldehyde- activating enzyme (gfa)"/>
    <property type="match status" value="1"/>
</dbReference>
<evidence type="ECO:0000313" key="6">
    <source>
        <dbReference type="EMBL" id="MBB6352639.1"/>
    </source>
</evidence>
<dbReference type="GO" id="GO:0046872">
    <property type="term" value="F:metal ion binding"/>
    <property type="evidence" value="ECO:0007669"/>
    <property type="project" value="UniProtKB-KW"/>
</dbReference>
<keyword evidence="7" id="KW-1185">Reference proteome</keyword>